<feature type="region of interest" description="Disordered" evidence="1">
    <location>
        <begin position="27"/>
        <end position="61"/>
    </location>
</feature>
<accession>A0A7S4E9S4</accession>
<dbReference type="EMBL" id="HBIW01016333">
    <property type="protein sequence ID" value="CAE0698651.1"/>
    <property type="molecule type" value="Transcribed_RNA"/>
</dbReference>
<proteinExistence type="predicted"/>
<evidence type="ECO:0000313" key="2">
    <source>
        <dbReference type="EMBL" id="CAE0698651.1"/>
    </source>
</evidence>
<gene>
    <name evidence="2" type="ORF">PCAL00307_LOCUS14087</name>
</gene>
<feature type="compositionally biased region" description="Basic and acidic residues" evidence="1">
    <location>
        <begin position="32"/>
        <end position="46"/>
    </location>
</feature>
<reference evidence="2" key="1">
    <citation type="submission" date="2021-01" db="EMBL/GenBank/DDBJ databases">
        <authorList>
            <person name="Corre E."/>
            <person name="Pelletier E."/>
            <person name="Niang G."/>
            <person name="Scheremetjew M."/>
            <person name="Finn R."/>
            <person name="Kale V."/>
            <person name="Holt S."/>
            <person name="Cochrane G."/>
            <person name="Meng A."/>
            <person name="Brown T."/>
            <person name="Cohen L."/>
        </authorList>
    </citation>
    <scope>NUCLEOTIDE SEQUENCE</scope>
    <source>
        <strain evidence="2">CCMP1756</strain>
    </source>
</reference>
<protein>
    <submittedName>
        <fullName evidence="2">Uncharacterized protein</fullName>
    </submittedName>
</protein>
<evidence type="ECO:0000256" key="1">
    <source>
        <dbReference type="SAM" id="MobiDB-lite"/>
    </source>
</evidence>
<dbReference type="AlphaFoldDB" id="A0A7S4E9S4"/>
<organism evidence="2">
    <name type="scientific">Pelagomonas calceolata</name>
    <dbReference type="NCBI Taxonomy" id="35677"/>
    <lineage>
        <taxon>Eukaryota</taxon>
        <taxon>Sar</taxon>
        <taxon>Stramenopiles</taxon>
        <taxon>Ochrophyta</taxon>
        <taxon>Pelagophyceae</taxon>
        <taxon>Pelagomonadales</taxon>
        <taxon>Pelagomonadaceae</taxon>
        <taxon>Pelagomonas</taxon>
    </lineage>
</organism>
<sequence>MIDAVASGAVALRPSLEAVHALRVDATQEPLDAARKTHENDADAGRWRSAQASATSWAPASAHWRSAKASAHWRSAQASATSWARASATSWARASAHWRSSHCGRRGGRAP</sequence>
<name>A0A7S4E9S4_9STRA</name>